<keyword evidence="8" id="KW-0808">Transferase</keyword>
<name>A0A9P1CH30_9DINO</name>
<dbReference type="InterPro" id="IPR017441">
    <property type="entry name" value="Protein_kinase_ATP_BS"/>
</dbReference>
<protein>
    <submittedName>
        <fullName evidence="8">Calcium-dependent protein kinase 2 (PfCDPK2)</fullName>
    </submittedName>
</protein>
<sequence length="195" mass="22256">MLLRRTGEMTTPTLPRVTFKLAGGLGGKGSGEQLGHTERTLRLLAVMRLEGFGGAGMALVGQEISHWKFDAKAFMPKRVNAEISRRYDIDKNEIGSGGYGKVFIGRDRNMRDRLVAIKKVIIFEDAKKKAFLQEAQIMKDLDHPNICKLLETYEQGRALEIWSLVWLVCCQHYFCLRFFQSIASWDDDPNDHYDI</sequence>
<reference evidence="7" key="2">
    <citation type="submission" date="2024-04" db="EMBL/GenBank/DDBJ databases">
        <authorList>
            <person name="Chen Y."/>
            <person name="Shah S."/>
            <person name="Dougan E. K."/>
            <person name="Thang M."/>
            <person name="Chan C."/>
        </authorList>
    </citation>
    <scope>NUCLEOTIDE SEQUENCE [LARGE SCALE GENOMIC DNA]</scope>
</reference>
<dbReference type="SUPFAM" id="SSF56112">
    <property type="entry name" value="Protein kinase-like (PK-like)"/>
    <property type="match status" value="1"/>
</dbReference>
<dbReference type="EMBL" id="CAMXCT020001602">
    <property type="protein sequence ID" value="CAL1144914.1"/>
    <property type="molecule type" value="Genomic_DNA"/>
</dbReference>
<reference evidence="6" key="1">
    <citation type="submission" date="2022-10" db="EMBL/GenBank/DDBJ databases">
        <authorList>
            <person name="Chen Y."/>
            <person name="Dougan E. K."/>
            <person name="Chan C."/>
            <person name="Rhodes N."/>
            <person name="Thang M."/>
        </authorList>
    </citation>
    <scope>NUCLEOTIDE SEQUENCE</scope>
</reference>
<evidence type="ECO:0000256" key="1">
    <source>
        <dbReference type="ARBA" id="ARBA00008874"/>
    </source>
</evidence>
<dbReference type="Proteomes" id="UP001152797">
    <property type="component" value="Unassembled WGS sequence"/>
</dbReference>
<dbReference type="PANTHER" id="PTHR45832:SF22">
    <property type="entry name" value="SERINE_THREONINE-PROTEIN KINASE SAMKA-RELATED"/>
    <property type="match status" value="1"/>
</dbReference>
<evidence type="ECO:0000313" key="7">
    <source>
        <dbReference type="EMBL" id="CAL1144914.1"/>
    </source>
</evidence>
<dbReference type="AlphaFoldDB" id="A0A9P1CH30"/>
<dbReference type="OrthoDB" id="2923545at2759"/>
<dbReference type="InterPro" id="IPR011009">
    <property type="entry name" value="Kinase-like_dom_sf"/>
</dbReference>
<dbReference type="PROSITE" id="PS50011">
    <property type="entry name" value="PROTEIN_KINASE_DOM"/>
    <property type="match status" value="1"/>
</dbReference>
<keyword evidence="8" id="KW-0418">Kinase</keyword>
<evidence type="ECO:0000256" key="2">
    <source>
        <dbReference type="ARBA" id="ARBA00022741"/>
    </source>
</evidence>
<proteinExistence type="inferred from homology"/>
<evidence type="ECO:0000313" key="9">
    <source>
        <dbReference type="Proteomes" id="UP001152797"/>
    </source>
</evidence>
<keyword evidence="3 4" id="KW-0067">ATP-binding</keyword>
<dbReference type="GO" id="GO:0005524">
    <property type="term" value="F:ATP binding"/>
    <property type="evidence" value="ECO:0007669"/>
    <property type="project" value="UniProtKB-UniRule"/>
</dbReference>
<dbReference type="EMBL" id="CAMXCT010001602">
    <property type="protein sequence ID" value="CAI3991539.1"/>
    <property type="molecule type" value="Genomic_DNA"/>
</dbReference>
<evidence type="ECO:0000256" key="4">
    <source>
        <dbReference type="PROSITE-ProRule" id="PRU10141"/>
    </source>
</evidence>
<evidence type="ECO:0000313" key="8">
    <source>
        <dbReference type="EMBL" id="CAL4778851.1"/>
    </source>
</evidence>
<dbReference type="GO" id="GO:0004672">
    <property type="term" value="F:protein kinase activity"/>
    <property type="evidence" value="ECO:0007669"/>
    <property type="project" value="InterPro"/>
</dbReference>
<evidence type="ECO:0000313" key="6">
    <source>
        <dbReference type="EMBL" id="CAI3991539.1"/>
    </source>
</evidence>
<dbReference type="Pfam" id="PF00069">
    <property type="entry name" value="Pkinase"/>
    <property type="match status" value="1"/>
</dbReference>
<dbReference type="PANTHER" id="PTHR45832">
    <property type="entry name" value="SERINE/THREONINE-PROTEIN KINASE SAMKA-RELATED-RELATED"/>
    <property type="match status" value="1"/>
</dbReference>
<dbReference type="Gene3D" id="3.30.200.20">
    <property type="entry name" value="Phosphorylase Kinase, domain 1"/>
    <property type="match status" value="1"/>
</dbReference>
<dbReference type="InterPro" id="IPR000719">
    <property type="entry name" value="Prot_kinase_dom"/>
</dbReference>
<comment type="caution">
    <text evidence="6">The sequence shown here is derived from an EMBL/GenBank/DDBJ whole genome shotgun (WGS) entry which is preliminary data.</text>
</comment>
<accession>A0A9P1CH30</accession>
<comment type="similarity">
    <text evidence="1">Belongs to the protein kinase superfamily. STE Ser/Thr protein kinase family. STE20 subfamily.</text>
</comment>
<feature type="binding site" evidence="4">
    <location>
        <position position="119"/>
    </location>
    <ligand>
        <name>ATP</name>
        <dbReference type="ChEBI" id="CHEBI:30616"/>
    </ligand>
</feature>
<organism evidence="6">
    <name type="scientific">Cladocopium goreaui</name>
    <dbReference type="NCBI Taxonomy" id="2562237"/>
    <lineage>
        <taxon>Eukaryota</taxon>
        <taxon>Sar</taxon>
        <taxon>Alveolata</taxon>
        <taxon>Dinophyceae</taxon>
        <taxon>Suessiales</taxon>
        <taxon>Symbiodiniaceae</taxon>
        <taxon>Cladocopium</taxon>
    </lineage>
</organism>
<evidence type="ECO:0000256" key="3">
    <source>
        <dbReference type="ARBA" id="ARBA00022840"/>
    </source>
</evidence>
<gene>
    <name evidence="6" type="ORF">C1SCF055_LOCUS18438</name>
</gene>
<dbReference type="EMBL" id="CAMXCT030001602">
    <property type="protein sequence ID" value="CAL4778851.1"/>
    <property type="molecule type" value="Genomic_DNA"/>
</dbReference>
<keyword evidence="2 4" id="KW-0547">Nucleotide-binding</keyword>
<dbReference type="InterPro" id="IPR051931">
    <property type="entry name" value="PAK3-like"/>
</dbReference>
<feature type="domain" description="Protein kinase" evidence="5">
    <location>
        <begin position="88"/>
        <end position="195"/>
    </location>
</feature>
<dbReference type="PROSITE" id="PS00107">
    <property type="entry name" value="PROTEIN_KINASE_ATP"/>
    <property type="match status" value="1"/>
</dbReference>
<keyword evidence="9" id="KW-1185">Reference proteome</keyword>
<evidence type="ECO:0000259" key="5">
    <source>
        <dbReference type="PROSITE" id="PS50011"/>
    </source>
</evidence>